<proteinExistence type="predicted"/>
<gene>
    <name evidence="1" type="ORF">GE061_010429</name>
</gene>
<name>A0A8S9XUK6_APOLU</name>
<comment type="caution">
    <text evidence="1">The sequence shown here is derived from an EMBL/GenBank/DDBJ whole genome shotgun (WGS) entry which is preliminary data.</text>
</comment>
<sequence>MTSQDLDELFEAIKQDGTIKLLPANTLRPIDTQDLEFFECDETEDDASELETAVQRLIDAPEAINEENFEQEVINDETEDALELETAVQRLIFYKVRYDDELQELPRRPLRSLKIGEVYPFPKALSQKIKVPLDKFKDLQDLKPMIPSDCHSFYDAVPHDEISIRQKKLAEKKENQ</sequence>
<dbReference type="Proteomes" id="UP000466442">
    <property type="component" value="Unassembled WGS sequence"/>
</dbReference>
<dbReference type="AlphaFoldDB" id="A0A8S9XUK6"/>
<accession>A0A8S9XUK6</accession>
<reference evidence="1" key="1">
    <citation type="journal article" date="2021" name="Mol. Ecol. Resour.">
        <title>Apolygus lucorum genome provides insights into omnivorousness and mesophyll feeding.</title>
        <authorList>
            <person name="Liu Y."/>
            <person name="Liu H."/>
            <person name="Wang H."/>
            <person name="Huang T."/>
            <person name="Liu B."/>
            <person name="Yang B."/>
            <person name="Yin L."/>
            <person name="Li B."/>
            <person name="Zhang Y."/>
            <person name="Zhang S."/>
            <person name="Jiang F."/>
            <person name="Zhang X."/>
            <person name="Ren Y."/>
            <person name="Wang B."/>
            <person name="Wang S."/>
            <person name="Lu Y."/>
            <person name="Wu K."/>
            <person name="Fan W."/>
            <person name="Wang G."/>
        </authorList>
    </citation>
    <scope>NUCLEOTIDE SEQUENCE</scope>
    <source>
        <strain evidence="1">12Hb</strain>
    </source>
</reference>
<protein>
    <submittedName>
        <fullName evidence="1">Uncharacterized protein</fullName>
    </submittedName>
</protein>
<keyword evidence="2" id="KW-1185">Reference proteome</keyword>
<evidence type="ECO:0000313" key="2">
    <source>
        <dbReference type="Proteomes" id="UP000466442"/>
    </source>
</evidence>
<evidence type="ECO:0000313" key="1">
    <source>
        <dbReference type="EMBL" id="KAF6212722.1"/>
    </source>
</evidence>
<organism evidence="1 2">
    <name type="scientific">Apolygus lucorum</name>
    <name type="common">Small green plant bug</name>
    <name type="synonym">Lygocoris lucorum</name>
    <dbReference type="NCBI Taxonomy" id="248454"/>
    <lineage>
        <taxon>Eukaryota</taxon>
        <taxon>Metazoa</taxon>
        <taxon>Ecdysozoa</taxon>
        <taxon>Arthropoda</taxon>
        <taxon>Hexapoda</taxon>
        <taxon>Insecta</taxon>
        <taxon>Pterygota</taxon>
        <taxon>Neoptera</taxon>
        <taxon>Paraneoptera</taxon>
        <taxon>Hemiptera</taxon>
        <taxon>Heteroptera</taxon>
        <taxon>Panheteroptera</taxon>
        <taxon>Cimicomorpha</taxon>
        <taxon>Miridae</taxon>
        <taxon>Mirini</taxon>
        <taxon>Apolygus</taxon>
    </lineage>
</organism>
<dbReference type="EMBL" id="WIXP02000003">
    <property type="protein sequence ID" value="KAF6212722.1"/>
    <property type="molecule type" value="Genomic_DNA"/>
</dbReference>
<dbReference type="OrthoDB" id="7367179at2759"/>